<dbReference type="EMBL" id="HBUF01184156">
    <property type="protein sequence ID" value="CAG6656145.1"/>
    <property type="molecule type" value="Transcribed_RNA"/>
</dbReference>
<protein>
    <submittedName>
        <fullName evidence="1">Uncharacterized protein</fullName>
    </submittedName>
</protein>
<organism evidence="1">
    <name type="scientific">Cacopsylla melanoneura</name>
    <dbReference type="NCBI Taxonomy" id="428564"/>
    <lineage>
        <taxon>Eukaryota</taxon>
        <taxon>Metazoa</taxon>
        <taxon>Ecdysozoa</taxon>
        <taxon>Arthropoda</taxon>
        <taxon>Hexapoda</taxon>
        <taxon>Insecta</taxon>
        <taxon>Pterygota</taxon>
        <taxon>Neoptera</taxon>
        <taxon>Paraneoptera</taxon>
        <taxon>Hemiptera</taxon>
        <taxon>Sternorrhyncha</taxon>
        <taxon>Psylloidea</taxon>
        <taxon>Psyllidae</taxon>
        <taxon>Psyllinae</taxon>
        <taxon>Cacopsylla</taxon>
    </lineage>
</organism>
<proteinExistence type="predicted"/>
<sequence length="115" mass="13225">MYGPDLNMKAPHRRREACEWDSNTLTLHYECVDAALPVFCSNCWIEASENGNFSHEKSTNHIILGPTLIPENVITRPAYSIRNIWKDDLCHHFGQCCQIILIRNPITHPSNLPRL</sequence>
<name>A0A8D8RU44_9HEMI</name>
<accession>A0A8D8RU44</accession>
<reference evidence="1" key="1">
    <citation type="submission" date="2021-05" db="EMBL/GenBank/DDBJ databases">
        <authorList>
            <person name="Alioto T."/>
            <person name="Alioto T."/>
            <person name="Gomez Garrido J."/>
        </authorList>
    </citation>
    <scope>NUCLEOTIDE SEQUENCE</scope>
</reference>
<dbReference type="AlphaFoldDB" id="A0A8D8RU44"/>
<evidence type="ECO:0000313" key="1">
    <source>
        <dbReference type="EMBL" id="CAG6656145.1"/>
    </source>
</evidence>